<sequence length="103" mass="11440">MGRLIPGTERCKSRASGTKLLLKRENFRQMADAGQTKISRACALAHKIGSWSASAEEPATKSGQPLFLRFGAALRRKNLSWRRDSAHLLGGRRPQRDELGHSQ</sequence>
<dbReference type="Proteomes" id="UP000218288">
    <property type="component" value="Chromosome"/>
</dbReference>
<accession>A0A160PJP9</accession>
<dbReference type="EMBL" id="AP014809">
    <property type="protein sequence ID" value="BAU93827.1"/>
    <property type="molecule type" value="Genomic_DNA"/>
</dbReference>
<feature type="region of interest" description="Disordered" evidence="1">
    <location>
        <begin position="84"/>
        <end position="103"/>
    </location>
</feature>
<name>A0A160PJP9_9HYPH</name>
<evidence type="ECO:0000313" key="3">
    <source>
        <dbReference type="Proteomes" id="UP000218288"/>
    </source>
</evidence>
<feature type="compositionally biased region" description="Basic and acidic residues" evidence="1">
    <location>
        <begin position="94"/>
        <end position="103"/>
    </location>
</feature>
<dbReference type="AlphaFoldDB" id="A0A160PJP9"/>
<reference evidence="2 3" key="1">
    <citation type="journal article" date="2016" name="Genome Announc.">
        <title>Complete Genome Sequence of Methylobacterium populi P-1M, Isolated from Pink-Pigmented Household Biofilm.</title>
        <authorList>
            <person name="Morohoshi T."/>
            <person name="Ikeda T."/>
        </authorList>
    </citation>
    <scope>NUCLEOTIDE SEQUENCE [LARGE SCALE GENOMIC DNA]</scope>
    <source>
        <strain evidence="2 3">P-1M</strain>
    </source>
</reference>
<proteinExistence type="predicted"/>
<evidence type="ECO:0000313" key="2">
    <source>
        <dbReference type="EMBL" id="BAU93827.1"/>
    </source>
</evidence>
<protein>
    <submittedName>
        <fullName evidence="2">Uncharacterized protein</fullName>
    </submittedName>
</protein>
<gene>
    <name evidence="2" type="ORF">MPPM_5222</name>
</gene>
<organism evidence="2 3">
    <name type="scientific">Methylorubrum populi</name>
    <dbReference type="NCBI Taxonomy" id="223967"/>
    <lineage>
        <taxon>Bacteria</taxon>
        <taxon>Pseudomonadati</taxon>
        <taxon>Pseudomonadota</taxon>
        <taxon>Alphaproteobacteria</taxon>
        <taxon>Hyphomicrobiales</taxon>
        <taxon>Methylobacteriaceae</taxon>
        <taxon>Methylorubrum</taxon>
    </lineage>
</organism>
<evidence type="ECO:0000256" key="1">
    <source>
        <dbReference type="SAM" id="MobiDB-lite"/>
    </source>
</evidence>